<reference evidence="5 6" key="1">
    <citation type="submission" date="2015-08" db="EMBL/GenBank/DDBJ databases">
        <title>Investigation of the bacterial diversity of lava forest soil.</title>
        <authorList>
            <person name="Lee J.S."/>
        </authorList>
    </citation>
    <scope>NUCLEOTIDE SEQUENCE [LARGE SCALE GENOMIC DNA]</scope>
    <source>
        <strain evidence="5 6">GJW-30</strain>
    </source>
</reference>
<dbReference type="EMBL" id="AP014946">
    <property type="protein sequence ID" value="BAT61568.1"/>
    <property type="molecule type" value="Genomic_DNA"/>
</dbReference>
<dbReference type="Pfam" id="PF02776">
    <property type="entry name" value="TPP_enzyme_N"/>
    <property type="match status" value="1"/>
</dbReference>
<evidence type="ECO:0000259" key="4">
    <source>
        <dbReference type="Pfam" id="PF02776"/>
    </source>
</evidence>
<name>A0A0S3Q0S1_9BRAD</name>
<accession>A0A0S3Q0S1</accession>
<organism evidence="5 6">
    <name type="scientific">Variibacter gotjawalensis</name>
    <dbReference type="NCBI Taxonomy" id="1333996"/>
    <lineage>
        <taxon>Bacteria</taxon>
        <taxon>Pseudomonadati</taxon>
        <taxon>Pseudomonadota</taxon>
        <taxon>Alphaproteobacteria</taxon>
        <taxon>Hyphomicrobiales</taxon>
        <taxon>Nitrobacteraceae</taxon>
        <taxon>Variibacter</taxon>
    </lineage>
</organism>
<evidence type="ECO:0000256" key="2">
    <source>
        <dbReference type="ARBA" id="ARBA00023239"/>
    </source>
</evidence>
<evidence type="ECO:0000256" key="3">
    <source>
        <dbReference type="SAM" id="MobiDB-lite"/>
    </source>
</evidence>
<evidence type="ECO:0000313" key="6">
    <source>
        <dbReference type="Proteomes" id="UP000236884"/>
    </source>
</evidence>
<keyword evidence="2" id="KW-0456">Lyase</keyword>
<evidence type="ECO:0000313" key="5">
    <source>
        <dbReference type="EMBL" id="BAT61568.1"/>
    </source>
</evidence>
<gene>
    <name evidence="5" type="ORF">GJW-30_1_04127</name>
</gene>
<dbReference type="InterPro" id="IPR029061">
    <property type="entry name" value="THDP-binding"/>
</dbReference>
<dbReference type="PANTHER" id="PTHR42818">
    <property type="entry name" value="SULFOPYRUVATE DECARBOXYLASE SUBUNIT ALPHA"/>
    <property type="match status" value="1"/>
</dbReference>
<keyword evidence="6" id="KW-1185">Reference proteome</keyword>
<dbReference type="KEGG" id="vgo:GJW-30_1_04127"/>
<dbReference type="Proteomes" id="UP000236884">
    <property type="component" value="Chromosome"/>
</dbReference>
<dbReference type="InterPro" id="IPR012001">
    <property type="entry name" value="Thiamin_PyroP_enz_TPP-bd_dom"/>
</dbReference>
<dbReference type="GO" id="GO:0016831">
    <property type="term" value="F:carboxy-lyase activity"/>
    <property type="evidence" value="ECO:0007669"/>
    <property type="project" value="UniProtKB-KW"/>
</dbReference>
<sequence>MAAQAGPRSANSERLSMKPPMQISSTGTQSQTWHAIVAETLKANDVRLVVYVPDNVLKPLIIDLEADPFFTIFPAAREEEAVGIVSGAAMGGMRGIVLMQTSGFATLANTLASLPVPFNIPVLMMVSERGTLGEFNRGQALVAKTMRPILDAMAMQHHTIARLDECREITERTIRQAVATRSPTCLILSPLLTGGKKFAG</sequence>
<dbReference type="Gene3D" id="3.40.50.970">
    <property type="match status" value="1"/>
</dbReference>
<protein>
    <recommendedName>
        <fullName evidence="4">Thiamine pyrophosphate enzyme N-terminal TPP-binding domain-containing protein</fullName>
    </recommendedName>
</protein>
<dbReference type="AlphaFoldDB" id="A0A0S3Q0S1"/>
<dbReference type="InterPro" id="IPR051818">
    <property type="entry name" value="TPP_dependent_decarboxylase"/>
</dbReference>
<evidence type="ECO:0000256" key="1">
    <source>
        <dbReference type="ARBA" id="ARBA00022793"/>
    </source>
</evidence>
<proteinExistence type="predicted"/>
<dbReference type="GO" id="GO:0030976">
    <property type="term" value="F:thiamine pyrophosphate binding"/>
    <property type="evidence" value="ECO:0007669"/>
    <property type="project" value="InterPro"/>
</dbReference>
<dbReference type="SUPFAM" id="SSF52518">
    <property type="entry name" value="Thiamin diphosphate-binding fold (THDP-binding)"/>
    <property type="match status" value="1"/>
</dbReference>
<dbReference type="CDD" id="cd07035">
    <property type="entry name" value="TPP_PYR_POX_like"/>
    <property type="match status" value="1"/>
</dbReference>
<feature type="domain" description="Thiamine pyrophosphate enzyme N-terminal TPP-binding" evidence="4">
    <location>
        <begin position="35"/>
        <end position="131"/>
    </location>
</feature>
<feature type="region of interest" description="Disordered" evidence="3">
    <location>
        <begin position="1"/>
        <end position="29"/>
    </location>
</feature>
<dbReference type="PANTHER" id="PTHR42818:SF1">
    <property type="entry name" value="SULFOPYRUVATE DECARBOXYLASE"/>
    <property type="match status" value="1"/>
</dbReference>
<keyword evidence="1" id="KW-0210">Decarboxylase</keyword>